<name>A0A7C6Z4I9_9FIRM</name>
<dbReference type="SUPFAM" id="SSF53756">
    <property type="entry name" value="UDP-Glycosyltransferase/glycogen phosphorylase"/>
    <property type="match status" value="1"/>
</dbReference>
<dbReference type="PANTHER" id="PTHR30160">
    <property type="entry name" value="TETRAACYLDISACCHARIDE 4'-KINASE-RELATED"/>
    <property type="match status" value="1"/>
</dbReference>
<dbReference type="EMBL" id="DUTF01000222">
    <property type="protein sequence ID" value="HHY27001.1"/>
    <property type="molecule type" value="Genomic_DNA"/>
</dbReference>
<organism evidence="3 4">
    <name type="scientific">Desulfitobacterium dehalogenans</name>
    <dbReference type="NCBI Taxonomy" id="36854"/>
    <lineage>
        <taxon>Bacteria</taxon>
        <taxon>Bacillati</taxon>
        <taxon>Bacillota</taxon>
        <taxon>Clostridia</taxon>
        <taxon>Eubacteriales</taxon>
        <taxon>Desulfitobacteriaceae</taxon>
        <taxon>Desulfitobacterium</taxon>
    </lineage>
</organism>
<dbReference type="GO" id="GO:0008713">
    <property type="term" value="F:ADP-heptose-lipopolysaccharide heptosyltransferase activity"/>
    <property type="evidence" value="ECO:0007669"/>
    <property type="project" value="TreeGrafter"/>
</dbReference>
<dbReference type="GO" id="GO:0005829">
    <property type="term" value="C:cytosol"/>
    <property type="evidence" value="ECO:0007669"/>
    <property type="project" value="TreeGrafter"/>
</dbReference>
<dbReference type="Pfam" id="PF01075">
    <property type="entry name" value="Glyco_transf_9"/>
    <property type="match status" value="1"/>
</dbReference>
<dbReference type="Gene3D" id="3.40.50.2000">
    <property type="entry name" value="Glycogen Phosphorylase B"/>
    <property type="match status" value="2"/>
</dbReference>
<keyword evidence="2 3" id="KW-0808">Transferase</keyword>
<evidence type="ECO:0000256" key="2">
    <source>
        <dbReference type="ARBA" id="ARBA00022679"/>
    </source>
</evidence>
<comment type="caution">
    <text evidence="3">The sequence shown here is derived from an EMBL/GenBank/DDBJ whole genome shotgun (WGS) entry which is preliminary data.</text>
</comment>
<dbReference type="GO" id="GO:0009244">
    <property type="term" value="P:lipopolysaccharide core region biosynthetic process"/>
    <property type="evidence" value="ECO:0007669"/>
    <property type="project" value="TreeGrafter"/>
</dbReference>
<keyword evidence="1" id="KW-0328">Glycosyltransferase</keyword>
<evidence type="ECO:0000313" key="3">
    <source>
        <dbReference type="EMBL" id="HHY27001.1"/>
    </source>
</evidence>
<dbReference type="InterPro" id="IPR051199">
    <property type="entry name" value="LPS_LOS_Heptosyltrfase"/>
</dbReference>
<proteinExistence type="predicted"/>
<gene>
    <name evidence="3" type="ORF">GX523_09720</name>
</gene>
<accession>A0A7C6Z4I9</accession>
<dbReference type="Proteomes" id="UP000553059">
    <property type="component" value="Unassembled WGS sequence"/>
</dbReference>
<dbReference type="InterPro" id="IPR002201">
    <property type="entry name" value="Glyco_trans_9"/>
</dbReference>
<evidence type="ECO:0000256" key="1">
    <source>
        <dbReference type="ARBA" id="ARBA00022676"/>
    </source>
</evidence>
<protein>
    <submittedName>
        <fullName evidence="3">Glycosyltransferase family 9 protein</fullName>
    </submittedName>
</protein>
<evidence type="ECO:0000313" key="4">
    <source>
        <dbReference type="Proteomes" id="UP000553059"/>
    </source>
</evidence>
<sequence length="405" mass="46672">MKKLLIKIREHFQRYRREIKYFWKYALKAKLQIIPYRSNKVIMFRLDLIGDCTMFTSAAAAIREHYKDREMTIVCLAVSRPIFERLGIFDRIITVPFKPEAISWDTIDNLIAEIQDEKYDILLQPQLSKFPIADILAVACKCNKRISIEPLTLRGNSSPAWIKMTNFLYNKFIPYPRGVVSEFDYYGAFVRGVCDPNYKTTMPKLNYCEQHFIDGDYYVLYPGGSLSQKFWPAERFAQLAEYVYEETGLRGVILGVASEQWVSDNLKRNLSTIVSLSIVDLTGRTSLYDVIDIIGNAKFVITNDTSGVHIAAATNTPAIVNVGGWHFKRFLPYYIEDVKPGEHLPLVAYTETPCYYCGWDWKVIIDINPECLEHLKAGEPSSCIPMVTYEQMRDLVHQVIKMEGL</sequence>
<dbReference type="AlphaFoldDB" id="A0A7C6Z4I9"/>
<reference evidence="3 4" key="1">
    <citation type="journal article" date="2020" name="Biotechnol. Biofuels">
        <title>New insights from the biogas microbiome by comprehensive genome-resolved metagenomics of nearly 1600 species originating from multiple anaerobic digesters.</title>
        <authorList>
            <person name="Campanaro S."/>
            <person name="Treu L."/>
            <person name="Rodriguez-R L.M."/>
            <person name="Kovalovszki A."/>
            <person name="Ziels R.M."/>
            <person name="Maus I."/>
            <person name="Zhu X."/>
            <person name="Kougias P.G."/>
            <person name="Basile A."/>
            <person name="Luo G."/>
            <person name="Schluter A."/>
            <person name="Konstantinidis K.T."/>
            <person name="Angelidaki I."/>
        </authorList>
    </citation>
    <scope>NUCLEOTIDE SEQUENCE [LARGE SCALE GENOMIC DNA]</scope>
    <source>
        <strain evidence="3">AS05jafATM_4</strain>
    </source>
</reference>
<dbReference type="CDD" id="cd03789">
    <property type="entry name" value="GT9_LPS_heptosyltransferase"/>
    <property type="match status" value="1"/>
</dbReference>